<evidence type="ECO:0000313" key="2">
    <source>
        <dbReference type="Proteomes" id="UP000199312"/>
    </source>
</evidence>
<accession>A0A1I6NQU8</accession>
<reference evidence="2" key="1">
    <citation type="submission" date="2016-10" db="EMBL/GenBank/DDBJ databases">
        <authorList>
            <person name="Varghese N."/>
            <person name="Submissions S."/>
        </authorList>
    </citation>
    <scope>NUCLEOTIDE SEQUENCE [LARGE SCALE GENOMIC DNA]</scope>
    <source>
        <strain evidence="2">DSM 24450</strain>
    </source>
</reference>
<dbReference type="OrthoDB" id="9806835at2"/>
<evidence type="ECO:0008006" key="3">
    <source>
        <dbReference type="Google" id="ProtNLM"/>
    </source>
</evidence>
<dbReference type="STRING" id="593133.SAMN04488006_0429"/>
<dbReference type="Proteomes" id="UP000199312">
    <property type="component" value="Unassembled WGS sequence"/>
</dbReference>
<gene>
    <name evidence="1" type="ORF">SAMN04488006_0429</name>
</gene>
<organism evidence="1 2">
    <name type="scientific">Lutibacter maritimus</name>
    <dbReference type="NCBI Taxonomy" id="593133"/>
    <lineage>
        <taxon>Bacteria</taxon>
        <taxon>Pseudomonadati</taxon>
        <taxon>Bacteroidota</taxon>
        <taxon>Flavobacteriia</taxon>
        <taxon>Flavobacteriales</taxon>
        <taxon>Flavobacteriaceae</taxon>
        <taxon>Lutibacter</taxon>
    </lineage>
</organism>
<name>A0A1I6NQU8_9FLAO</name>
<dbReference type="EMBL" id="FOZP01000001">
    <property type="protein sequence ID" value="SFS30382.1"/>
    <property type="molecule type" value="Genomic_DNA"/>
</dbReference>
<sequence>MASILIKLRTEYFTEYSMKKYSKVKIYHGGLKKRWYVYFSFQNPKTGRLKRVTPFYGEAHKYKTKSNRMFVLAVYKYKITELL</sequence>
<protein>
    <recommendedName>
        <fullName evidence="3">AP2 domain-containing protein</fullName>
    </recommendedName>
</protein>
<dbReference type="AlphaFoldDB" id="A0A1I6NQU8"/>
<dbReference type="RefSeq" id="WP_090222059.1">
    <property type="nucleotide sequence ID" value="NZ_FOZP01000001.1"/>
</dbReference>
<keyword evidence="2" id="KW-1185">Reference proteome</keyword>
<proteinExistence type="predicted"/>
<evidence type="ECO:0000313" key="1">
    <source>
        <dbReference type="EMBL" id="SFS30382.1"/>
    </source>
</evidence>